<feature type="region of interest" description="Disordered" evidence="1">
    <location>
        <begin position="1"/>
        <end position="56"/>
    </location>
</feature>
<feature type="compositionally biased region" description="Basic and acidic residues" evidence="1">
    <location>
        <begin position="441"/>
        <end position="456"/>
    </location>
</feature>
<accession>A0A6A4GMH6</accession>
<reference evidence="2" key="1">
    <citation type="journal article" date="2019" name="Environ. Microbiol.">
        <title>Fungal ecological strategies reflected in gene transcription - a case study of two litter decomposers.</title>
        <authorList>
            <person name="Barbi F."/>
            <person name="Kohler A."/>
            <person name="Barry K."/>
            <person name="Baskaran P."/>
            <person name="Daum C."/>
            <person name="Fauchery L."/>
            <person name="Ihrmark K."/>
            <person name="Kuo A."/>
            <person name="LaButti K."/>
            <person name="Lipzen A."/>
            <person name="Morin E."/>
            <person name="Grigoriev I.V."/>
            <person name="Henrissat B."/>
            <person name="Lindahl B."/>
            <person name="Martin F."/>
        </authorList>
    </citation>
    <scope>NUCLEOTIDE SEQUENCE</scope>
    <source>
        <strain evidence="2">JB14</strain>
    </source>
</reference>
<dbReference type="Pfam" id="PF20414">
    <property type="entry name" value="DUF6698"/>
    <property type="match status" value="1"/>
</dbReference>
<gene>
    <name evidence="2" type="ORF">BT96DRAFT_1006002</name>
</gene>
<feature type="compositionally biased region" description="Low complexity" evidence="1">
    <location>
        <begin position="31"/>
        <end position="40"/>
    </location>
</feature>
<feature type="compositionally biased region" description="Basic and acidic residues" evidence="1">
    <location>
        <begin position="43"/>
        <end position="56"/>
    </location>
</feature>
<name>A0A6A4GMH6_9AGAR</name>
<keyword evidence="3" id="KW-1185">Reference proteome</keyword>
<dbReference type="Proteomes" id="UP000799118">
    <property type="component" value="Unassembled WGS sequence"/>
</dbReference>
<evidence type="ECO:0000256" key="1">
    <source>
        <dbReference type="SAM" id="MobiDB-lite"/>
    </source>
</evidence>
<feature type="compositionally biased region" description="Low complexity" evidence="1">
    <location>
        <begin position="1"/>
        <end position="10"/>
    </location>
</feature>
<evidence type="ECO:0000313" key="3">
    <source>
        <dbReference type="Proteomes" id="UP000799118"/>
    </source>
</evidence>
<proteinExistence type="predicted"/>
<dbReference type="InterPro" id="IPR046521">
    <property type="entry name" value="DUF6698"/>
</dbReference>
<feature type="region of interest" description="Disordered" evidence="1">
    <location>
        <begin position="433"/>
        <end position="462"/>
    </location>
</feature>
<protein>
    <submittedName>
        <fullName evidence="2">Uncharacterized protein</fullName>
    </submittedName>
</protein>
<dbReference type="OrthoDB" id="3160134at2759"/>
<dbReference type="AlphaFoldDB" id="A0A6A4GMH6"/>
<sequence length="462" mass="52413">MEITSLQGLGTLQGGDNIPARVEPNANQGPTDQTQQQQQQAEEDARLEQQQRRKYDEFAEQVAAEAEAETKSSILDTKPCVHSSKSAFTLLDVLPSIAIFNRLSTVASSVNLRRSKLGRRSLLAMMDREDDDDDNDDLDEEDLLERKHLLNIYDTVHETFPFLTERLLECLEYEDEDTFDTILSVFSKGCSEARRNDTNRLKSDILKFIPHVFQIYSSRIPDIPQVVVLDPPCLCDAKSDRGVSHWMITMLFCPHNYIVDIVLSNDESPNRLKQLMNHRIPLTADDLPMFLYDLDLFKATNMWRGLLRGRLLIVVCRSILLGPGAAMSRRDRPARSCNSVLLGITEATAELIAYVAVQARFALCSRSSWTNEDSKFKFDRLYFNILRIINNSTDKWRSSLLLFWNHQCFSDLPSQTEEPNTDSNLASLFTQSSAPFDYNSDDARHGDFPDDGHNDAGDGDAT</sequence>
<evidence type="ECO:0000313" key="2">
    <source>
        <dbReference type="EMBL" id="KAE9386530.1"/>
    </source>
</evidence>
<dbReference type="EMBL" id="ML769871">
    <property type="protein sequence ID" value="KAE9386530.1"/>
    <property type="molecule type" value="Genomic_DNA"/>
</dbReference>
<organism evidence="2 3">
    <name type="scientific">Gymnopus androsaceus JB14</name>
    <dbReference type="NCBI Taxonomy" id="1447944"/>
    <lineage>
        <taxon>Eukaryota</taxon>
        <taxon>Fungi</taxon>
        <taxon>Dikarya</taxon>
        <taxon>Basidiomycota</taxon>
        <taxon>Agaricomycotina</taxon>
        <taxon>Agaricomycetes</taxon>
        <taxon>Agaricomycetidae</taxon>
        <taxon>Agaricales</taxon>
        <taxon>Marasmiineae</taxon>
        <taxon>Omphalotaceae</taxon>
        <taxon>Gymnopus</taxon>
    </lineage>
</organism>